<dbReference type="EMBL" id="JAVIZN010000002">
    <property type="protein sequence ID" value="MDR6202502.1"/>
    <property type="molecule type" value="Genomic_DNA"/>
</dbReference>
<organism evidence="1 2">
    <name type="scientific">Paraburkholderia graminis</name>
    <dbReference type="NCBI Taxonomy" id="60548"/>
    <lineage>
        <taxon>Bacteria</taxon>
        <taxon>Pseudomonadati</taxon>
        <taxon>Pseudomonadota</taxon>
        <taxon>Betaproteobacteria</taxon>
        <taxon>Burkholderiales</taxon>
        <taxon>Burkholderiaceae</taxon>
        <taxon>Paraburkholderia</taxon>
    </lineage>
</organism>
<name>A0ABD5CBB7_9BURK</name>
<protein>
    <recommendedName>
        <fullName evidence="3">Inovirus Gp2 family protein</fullName>
    </recommendedName>
</protein>
<proteinExistence type="predicted"/>
<evidence type="ECO:0000313" key="2">
    <source>
        <dbReference type="Proteomes" id="UP001245184"/>
    </source>
</evidence>
<gene>
    <name evidence="1" type="ORF">QF025_001222</name>
</gene>
<dbReference type="Proteomes" id="UP001245184">
    <property type="component" value="Unassembled WGS sequence"/>
</dbReference>
<reference evidence="1 2" key="1">
    <citation type="submission" date="2023-08" db="EMBL/GenBank/DDBJ databases">
        <title>Genome sequencing of plant associated microbes to promote plant fitness in Sorghum bicolor and Oryza sativa.</title>
        <authorList>
            <person name="Coleman-Derr D."/>
        </authorList>
    </citation>
    <scope>NUCLEOTIDE SEQUENCE [LARGE SCALE GENOMIC DNA]</scope>
    <source>
        <strain evidence="1 2">SLBN-33</strain>
    </source>
</reference>
<comment type="caution">
    <text evidence="1">The sequence shown here is derived from an EMBL/GenBank/DDBJ whole genome shotgun (WGS) entry which is preliminary data.</text>
</comment>
<dbReference type="RefSeq" id="WP_310030656.1">
    <property type="nucleotide sequence ID" value="NZ_JAVIZN010000002.1"/>
</dbReference>
<evidence type="ECO:0000313" key="1">
    <source>
        <dbReference type="EMBL" id="MDR6202502.1"/>
    </source>
</evidence>
<sequence>MATDAMSEVVNQHKSLVPVRVDLYYQLDAFGASDAMLRVGWVVTSEGIWMPVPSCLQMNAGRPETRARIDTAAAMAHRDSFFGNRRGADSHLFDRMVGHVCKLEQGGRSGANHFHCVFFFDAKGLTVADVNALKYGLGNRWQRATNGMGMMFDCHDKAYRRSIESRGSWVLNLLDSANQAHVGAFVGYIVGYFTKDDGQMVRVMPTLKAQTFTKGR</sequence>
<accession>A0ABD5CBB7</accession>
<dbReference type="AlphaFoldDB" id="A0ABD5CBB7"/>
<evidence type="ECO:0008006" key="3">
    <source>
        <dbReference type="Google" id="ProtNLM"/>
    </source>
</evidence>